<proteinExistence type="predicted"/>
<dbReference type="AlphaFoldDB" id="A0AJA9"/>
<dbReference type="Proteomes" id="UP000000779">
    <property type="component" value="Chromosome"/>
</dbReference>
<evidence type="ECO:0000313" key="2">
    <source>
        <dbReference type="Proteomes" id="UP000000779"/>
    </source>
</evidence>
<protein>
    <submittedName>
        <fullName evidence="1">Uncharacterized protein</fullName>
    </submittedName>
</protein>
<accession>A0AJA9</accession>
<evidence type="ECO:0000313" key="1">
    <source>
        <dbReference type="EMBL" id="CAK21091.1"/>
    </source>
</evidence>
<dbReference type="KEGG" id="lwe:lwe1673"/>
<reference evidence="1 2" key="1">
    <citation type="journal article" date="2006" name="J. Bacteriol.">
        <title>Whole-genome sequence of Listeria welshimeri reveals common steps in genome reduction with Listeria innocua as compared to Listeria monocytogenes.</title>
        <authorList>
            <person name="Hain T."/>
            <person name="Steinweg C."/>
            <person name="Kuenne C.T."/>
            <person name="Billion A."/>
            <person name="Ghai R."/>
            <person name="Chatterjee S.S."/>
            <person name="Domann E."/>
            <person name="Kaerst U."/>
            <person name="Goesmann A."/>
            <person name="Bekel T."/>
            <person name="Bartels D."/>
            <person name="Kaiser O."/>
            <person name="Meyer F."/>
            <person name="Puehler A."/>
            <person name="Weisshaar B."/>
            <person name="Wehland J."/>
            <person name="Liang C."/>
            <person name="Dandekar T."/>
            <person name="Lampidis R."/>
            <person name="Kreft J."/>
            <person name="Goebel W."/>
            <person name="Chakraborty T."/>
        </authorList>
    </citation>
    <scope>NUCLEOTIDE SEQUENCE [LARGE SCALE GENOMIC DNA]</scope>
    <source>
        <strain evidence="2">ATCC 35897 / DSM 20650 / CIP 8149 / NCTC 11857 / SLCC 5334 / V8</strain>
    </source>
</reference>
<dbReference type="HOGENOM" id="CLU_1439503_0_0_9"/>
<dbReference type="EMBL" id="AM263198">
    <property type="protein sequence ID" value="CAK21091.1"/>
    <property type="molecule type" value="Genomic_DNA"/>
</dbReference>
<name>A0AJA9_LISW6</name>
<organism evidence="1 2">
    <name type="scientific">Listeria welshimeri serovar 6b (strain ATCC 35897 / DSM 20650 / CCUG 15529 / CIP 8149 / NCTC 11857 / SLCC 5334 / V8)</name>
    <dbReference type="NCBI Taxonomy" id="386043"/>
    <lineage>
        <taxon>Bacteria</taxon>
        <taxon>Bacillati</taxon>
        <taxon>Bacillota</taxon>
        <taxon>Bacilli</taxon>
        <taxon>Bacillales</taxon>
        <taxon>Listeriaceae</taxon>
        <taxon>Listeria</taxon>
    </lineage>
</organism>
<sequence>MTGEEDMKIKIIIFGLLSVTLLAACSNNKEVKENKTQEVLVTSSPQPKYAYLGEDLKQLNEMSSLIIIATKISEKESSTDLSTMSKLEINKVVKDEIGLNKAETIQLSEDNVSDSNIDRNNGSDYKRMENGKEYILFLNKDKSEGEYFFANGPLSKFPLKKVSESELSEENTLNDTYTKIYSEVLQQY</sequence>
<gene>
    <name evidence="1" type="ordered locus">lwe1673</name>
</gene>